<dbReference type="Proteomes" id="UP001523392">
    <property type="component" value="Unassembled WGS sequence"/>
</dbReference>
<dbReference type="RefSeq" id="WP_252951163.1">
    <property type="nucleotide sequence ID" value="NZ_JAFIRR010000001.1"/>
</dbReference>
<evidence type="ECO:0000313" key="3">
    <source>
        <dbReference type="Proteomes" id="UP001523392"/>
    </source>
</evidence>
<dbReference type="EMBL" id="JAFIRR010000001">
    <property type="protein sequence ID" value="MCO6414572.1"/>
    <property type="molecule type" value="Genomic_DNA"/>
</dbReference>
<evidence type="ECO:0000313" key="2">
    <source>
        <dbReference type="EMBL" id="MCO6414572.1"/>
    </source>
</evidence>
<evidence type="ECO:0000256" key="1">
    <source>
        <dbReference type="SAM" id="MobiDB-lite"/>
    </source>
</evidence>
<organism evidence="2 3">
    <name type="scientific">Siccirubricoccus soli</name>
    <dbReference type="NCBI Taxonomy" id="2899147"/>
    <lineage>
        <taxon>Bacteria</taxon>
        <taxon>Pseudomonadati</taxon>
        <taxon>Pseudomonadota</taxon>
        <taxon>Alphaproteobacteria</taxon>
        <taxon>Acetobacterales</taxon>
        <taxon>Roseomonadaceae</taxon>
        <taxon>Siccirubricoccus</taxon>
    </lineage>
</organism>
<gene>
    <name evidence="2" type="ORF">JYK14_00050</name>
</gene>
<reference evidence="2 3" key="1">
    <citation type="submission" date="2021-12" db="EMBL/GenBank/DDBJ databases">
        <title>Siccirubricoccus leaddurans sp. nov., a high concentration Zn2+ tolerance bacterium.</title>
        <authorList>
            <person name="Cao Y."/>
        </authorList>
    </citation>
    <scope>NUCLEOTIDE SEQUENCE [LARGE SCALE GENOMIC DNA]</scope>
    <source>
        <strain evidence="2 3">KC 17139</strain>
    </source>
</reference>
<feature type="region of interest" description="Disordered" evidence="1">
    <location>
        <begin position="46"/>
        <end position="67"/>
    </location>
</feature>
<proteinExistence type="predicted"/>
<comment type="caution">
    <text evidence="2">The sequence shown here is derived from an EMBL/GenBank/DDBJ whole genome shotgun (WGS) entry which is preliminary data.</text>
</comment>
<accession>A0ABT1CYV3</accession>
<keyword evidence="3" id="KW-1185">Reference proteome</keyword>
<feature type="region of interest" description="Disordered" evidence="1">
    <location>
        <begin position="1"/>
        <end position="28"/>
    </location>
</feature>
<protein>
    <submittedName>
        <fullName evidence="2">Uncharacterized protein</fullName>
    </submittedName>
</protein>
<name>A0ABT1CYV3_9PROT</name>
<sequence length="67" mass="7065">MTDGMSFEDHATGQAATATVEVTALQPEKRRATLSTRCTVAGRKVPEGDAQVSVPGRAQRRPVAARA</sequence>